<proteinExistence type="predicted"/>
<protein>
    <submittedName>
        <fullName evidence="1">Uncharacterized protein</fullName>
    </submittedName>
</protein>
<dbReference type="EMBL" id="JALIDZ010000001">
    <property type="protein sequence ID" value="MCT8970803.1"/>
    <property type="molecule type" value="Genomic_DNA"/>
</dbReference>
<comment type="caution">
    <text evidence="1">The sequence shown here is derived from an EMBL/GenBank/DDBJ whole genome shotgun (WGS) entry which is preliminary data.</text>
</comment>
<evidence type="ECO:0000313" key="2">
    <source>
        <dbReference type="Proteomes" id="UP001320898"/>
    </source>
</evidence>
<evidence type="ECO:0000313" key="1">
    <source>
        <dbReference type="EMBL" id="MCT8970803.1"/>
    </source>
</evidence>
<dbReference type="Proteomes" id="UP001320898">
    <property type="component" value="Unassembled WGS sequence"/>
</dbReference>
<dbReference type="AlphaFoldDB" id="A0AAW5QT14"/>
<keyword evidence="2" id="KW-1185">Reference proteome</keyword>
<accession>A0AAW5QT14</accession>
<gene>
    <name evidence="1" type="ORF">MUB46_02915</name>
</gene>
<name>A0AAW5QT14_9HYPH</name>
<reference evidence="1 2" key="1">
    <citation type="submission" date="2022-04" db="EMBL/GenBank/DDBJ databases">
        <authorList>
            <person name="Ye Y.-Q."/>
            <person name="Du Z.-J."/>
        </authorList>
    </citation>
    <scope>NUCLEOTIDE SEQUENCE [LARGE SCALE GENOMIC DNA]</scope>
    <source>
        <strain evidence="1 2">A6E488</strain>
    </source>
</reference>
<sequence length="199" mass="22431">MLALRPAGRQRLVAIIAKDESAQRKVRIDIFAGRSLRRGLESRLYLLECLEADKALVLALAQAYAPIRRFDVSGIDRARQQIVDALIADFSVRQIFRERRLALQETLDLNLCCKAPRSVAFERFLQDRGIGLIAHQQFSVTAFAFVAIADRCLKNPITILNPCPHAVHGLLAILLALMLRYRRQKVFDELGIGILAKLD</sequence>
<organism evidence="1 2">
    <name type="scientific">Microbaculum marinisediminis</name>
    <dbReference type="NCBI Taxonomy" id="2931392"/>
    <lineage>
        <taxon>Bacteria</taxon>
        <taxon>Pseudomonadati</taxon>
        <taxon>Pseudomonadota</taxon>
        <taxon>Alphaproteobacteria</taxon>
        <taxon>Hyphomicrobiales</taxon>
        <taxon>Tepidamorphaceae</taxon>
        <taxon>Microbaculum</taxon>
    </lineage>
</organism>